<dbReference type="AlphaFoldDB" id="A0AA40DTI0"/>
<protein>
    <submittedName>
        <fullName evidence="3">Uncharacterized protein</fullName>
    </submittedName>
</protein>
<feature type="transmembrane region" description="Helical" evidence="2">
    <location>
        <begin position="351"/>
        <end position="371"/>
    </location>
</feature>
<dbReference type="Proteomes" id="UP001172101">
    <property type="component" value="Unassembled WGS sequence"/>
</dbReference>
<gene>
    <name evidence="3" type="ORF">B0T26DRAFT_780485</name>
</gene>
<evidence type="ECO:0000313" key="4">
    <source>
        <dbReference type="Proteomes" id="UP001172101"/>
    </source>
</evidence>
<evidence type="ECO:0000256" key="2">
    <source>
        <dbReference type="SAM" id="Phobius"/>
    </source>
</evidence>
<evidence type="ECO:0000256" key="1">
    <source>
        <dbReference type="SAM" id="MobiDB-lite"/>
    </source>
</evidence>
<dbReference type="InterPro" id="IPR053018">
    <property type="entry name" value="Elsinochrome_Biosynth-Asso"/>
</dbReference>
<name>A0AA40DTI0_9PEZI</name>
<keyword evidence="4" id="KW-1185">Reference proteome</keyword>
<dbReference type="PANTHER" id="PTHR37577:SF1">
    <property type="entry name" value="INTEGRAL MEMBRANE PROTEIN"/>
    <property type="match status" value="1"/>
</dbReference>
<sequence>MATSFLGWMDAPELCGLSDAVGYIEPDPDIAGIGVLASFLVTGTLVMVLATVQLHRNWLDGDFAFARMLVPCPDPLIPPPPAAATPAAAAEPQRKWPTLEDARKYLDGRDGEPTPRPPQGGADEDGDPAPWGPKGSHAAAAPQLPPPSALQATLFSLADTQFATGIAVCVAAIVKKDITQAHYLVADEMAWLAWLTSTAGMLTARTALLDAGNGPVKRAVRLAVMWALVALVSFIEVRRDDRLYFAEQVYAGPGPFWDLTEADSRASVVLFALSLVGAVIDTASLFPHCAVLMYYYVELFVGWAAPPIGRTCEGTAEALRKRAWVAAVGGVASLLLQLLVWTPVWLFVSMLYLYLFFPATAHLANMFWFVYQTWYAFHWRDIGRSCQAPEDAGKEDEFGFGQVVALTLLISPLIANADLWWDACKGYMRRRAAHAGSTPTWEVDSRDSVSTEKE</sequence>
<proteinExistence type="predicted"/>
<dbReference type="PANTHER" id="PTHR37577">
    <property type="entry name" value="INTEGRAL MEMBRANE PROTEIN"/>
    <property type="match status" value="1"/>
</dbReference>
<reference evidence="3" key="1">
    <citation type="submission" date="2023-06" db="EMBL/GenBank/DDBJ databases">
        <title>Genome-scale phylogeny and comparative genomics of the fungal order Sordariales.</title>
        <authorList>
            <consortium name="Lawrence Berkeley National Laboratory"/>
            <person name="Hensen N."/>
            <person name="Bonometti L."/>
            <person name="Westerberg I."/>
            <person name="Brannstrom I.O."/>
            <person name="Guillou S."/>
            <person name="Cros-Aarteil S."/>
            <person name="Calhoun S."/>
            <person name="Haridas S."/>
            <person name="Kuo A."/>
            <person name="Mondo S."/>
            <person name="Pangilinan J."/>
            <person name="Riley R."/>
            <person name="LaButti K."/>
            <person name="Andreopoulos B."/>
            <person name="Lipzen A."/>
            <person name="Chen C."/>
            <person name="Yanf M."/>
            <person name="Daum C."/>
            <person name="Ng V."/>
            <person name="Clum A."/>
            <person name="Steindorff A."/>
            <person name="Ohm R."/>
            <person name="Martin F."/>
            <person name="Silar P."/>
            <person name="Natvig D."/>
            <person name="Lalanne C."/>
            <person name="Gautier V."/>
            <person name="Ament-velasquez S.L."/>
            <person name="Kruys A."/>
            <person name="Hutchinson M.I."/>
            <person name="Powell A.J."/>
            <person name="Barry K."/>
            <person name="Miller A.N."/>
            <person name="Grigoriev I.V."/>
            <person name="Debuchy R."/>
            <person name="Gladieux P."/>
            <person name="Thoren M.H."/>
            <person name="Johannesson H."/>
        </authorList>
    </citation>
    <scope>NUCLEOTIDE SEQUENCE</scope>
    <source>
        <strain evidence="3">SMH2392-1A</strain>
    </source>
</reference>
<keyword evidence="2" id="KW-0812">Transmembrane</keyword>
<feature type="transmembrane region" description="Helical" evidence="2">
    <location>
        <begin position="189"/>
        <end position="208"/>
    </location>
</feature>
<accession>A0AA40DTI0</accession>
<feature type="transmembrane region" description="Helical" evidence="2">
    <location>
        <begin position="30"/>
        <end position="52"/>
    </location>
</feature>
<evidence type="ECO:0000313" key="3">
    <source>
        <dbReference type="EMBL" id="KAK0712777.1"/>
    </source>
</evidence>
<comment type="caution">
    <text evidence="3">The sequence shown here is derived from an EMBL/GenBank/DDBJ whole genome shotgun (WGS) entry which is preliminary data.</text>
</comment>
<dbReference type="RefSeq" id="XP_060294100.1">
    <property type="nucleotide sequence ID" value="XM_060446692.1"/>
</dbReference>
<feature type="transmembrane region" description="Helical" evidence="2">
    <location>
        <begin position="399"/>
        <end position="421"/>
    </location>
</feature>
<feature type="transmembrane region" description="Helical" evidence="2">
    <location>
        <begin position="268"/>
        <end position="297"/>
    </location>
</feature>
<feature type="region of interest" description="Disordered" evidence="1">
    <location>
        <begin position="105"/>
        <end position="143"/>
    </location>
</feature>
<dbReference type="EMBL" id="JAUIRO010000005">
    <property type="protein sequence ID" value="KAK0712777.1"/>
    <property type="molecule type" value="Genomic_DNA"/>
</dbReference>
<feature type="transmembrane region" description="Helical" evidence="2">
    <location>
        <begin position="220"/>
        <end position="237"/>
    </location>
</feature>
<keyword evidence="2" id="KW-0472">Membrane</keyword>
<feature type="transmembrane region" description="Helical" evidence="2">
    <location>
        <begin position="323"/>
        <end position="344"/>
    </location>
</feature>
<keyword evidence="2" id="KW-1133">Transmembrane helix</keyword>
<organism evidence="3 4">
    <name type="scientific">Lasiosphaeria miniovina</name>
    <dbReference type="NCBI Taxonomy" id="1954250"/>
    <lineage>
        <taxon>Eukaryota</taxon>
        <taxon>Fungi</taxon>
        <taxon>Dikarya</taxon>
        <taxon>Ascomycota</taxon>
        <taxon>Pezizomycotina</taxon>
        <taxon>Sordariomycetes</taxon>
        <taxon>Sordariomycetidae</taxon>
        <taxon>Sordariales</taxon>
        <taxon>Lasiosphaeriaceae</taxon>
        <taxon>Lasiosphaeria</taxon>
    </lineage>
</organism>
<dbReference type="GeneID" id="85329962"/>